<name>A0A4Z1GLM4_9HELO</name>
<evidence type="ECO:0000256" key="1">
    <source>
        <dbReference type="SAM" id="MobiDB-lite"/>
    </source>
</evidence>
<feature type="compositionally biased region" description="Polar residues" evidence="1">
    <location>
        <begin position="189"/>
        <end position="198"/>
    </location>
</feature>
<feature type="compositionally biased region" description="Acidic residues" evidence="1">
    <location>
        <begin position="137"/>
        <end position="148"/>
    </location>
</feature>
<dbReference type="EMBL" id="PQXK01000088">
    <property type="protein sequence ID" value="TGO37824.1"/>
    <property type="molecule type" value="Genomic_DNA"/>
</dbReference>
<keyword evidence="3" id="KW-1185">Reference proteome</keyword>
<accession>A0A4Z1GLM4</accession>
<sequence length="198" mass="22449">MSHVKPVRIWTQAEKNHLQHLLQERHDDGRYWMVSRTSRKFLAEKMNEAFPPMNQPDGRMFFVRHVEECLREWIGNHPGPRQVEMPESETDSEEEGGDEKDDDDDGDDDGGRGAVKEKAPEKQGEDGQDSQGAQDAGDQDEEGEDNDTGEEKGRRREQEIAKERAIADNMKTDQAPAVGGKGDWDENSVIRSMQIDAT</sequence>
<proteinExistence type="predicted"/>
<comment type="caution">
    <text evidence="2">The sequence shown here is derived from an EMBL/GenBank/DDBJ whole genome shotgun (WGS) entry which is preliminary data.</text>
</comment>
<protein>
    <submittedName>
        <fullName evidence="2">Uncharacterized protein</fullName>
    </submittedName>
</protein>
<feature type="compositionally biased region" description="Basic and acidic residues" evidence="1">
    <location>
        <begin position="149"/>
        <end position="166"/>
    </location>
</feature>
<dbReference type="Proteomes" id="UP000297814">
    <property type="component" value="Unassembled WGS sequence"/>
</dbReference>
<feature type="compositionally biased region" description="Basic and acidic residues" evidence="1">
    <location>
        <begin position="109"/>
        <end position="125"/>
    </location>
</feature>
<gene>
    <name evidence="2" type="ORF">BHYA_0088g00200</name>
</gene>
<evidence type="ECO:0000313" key="2">
    <source>
        <dbReference type="EMBL" id="TGO37824.1"/>
    </source>
</evidence>
<reference evidence="2 3" key="1">
    <citation type="submission" date="2017-12" db="EMBL/GenBank/DDBJ databases">
        <title>Comparative genomics of Botrytis spp.</title>
        <authorList>
            <person name="Valero-Jimenez C.A."/>
            <person name="Tapia P."/>
            <person name="Veloso J."/>
            <person name="Silva-Moreno E."/>
            <person name="Staats M."/>
            <person name="Valdes J.H."/>
            <person name="Van Kan J.A.L."/>
        </authorList>
    </citation>
    <scope>NUCLEOTIDE SEQUENCE [LARGE SCALE GENOMIC DNA]</scope>
    <source>
        <strain evidence="2 3">Bh0001</strain>
    </source>
</reference>
<feature type="compositionally biased region" description="Acidic residues" evidence="1">
    <location>
        <begin position="86"/>
        <end position="108"/>
    </location>
</feature>
<evidence type="ECO:0000313" key="3">
    <source>
        <dbReference type="Proteomes" id="UP000297814"/>
    </source>
</evidence>
<organism evidence="2 3">
    <name type="scientific">Botrytis hyacinthi</name>
    <dbReference type="NCBI Taxonomy" id="278943"/>
    <lineage>
        <taxon>Eukaryota</taxon>
        <taxon>Fungi</taxon>
        <taxon>Dikarya</taxon>
        <taxon>Ascomycota</taxon>
        <taxon>Pezizomycotina</taxon>
        <taxon>Leotiomycetes</taxon>
        <taxon>Helotiales</taxon>
        <taxon>Sclerotiniaceae</taxon>
        <taxon>Botrytis</taxon>
    </lineage>
</organism>
<feature type="region of interest" description="Disordered" evidence="1">
    <location>
        <begin position="75"/>
        <end position="198"/>
    </location>
</feature>
<dbReference type="AlphaFoldDB" id="A0A4Z1GLM4"/>